<evidence type="ECO:0000256" key="6">
    <source>
        <dbReference type="ARBA" id="ARBA00022692"/>
    </source>
</evidence>
<evidence type="ECO:0000256" key="1">
    <source>
        <dbReference type="ARBA" id="ARBA00001947"/>
    </source>
</evidence>
<evidence type="ECO:0000256" key="12">
    <source>
        <dbReference type="ARBA" id="ARBA00023136"/>
    </source>
</evidence>
<dbReference type="GO" id="GO:0005886">
    <property type="term" value="C:plasma membrane"/>
    <property type="evidence" value="ECO:0007669"/>
    <property type="project" value="UniProtKB-SubCell"/>
</dbReference>
<feature type="domain" description="Peptidase M50" evidence="14">
    <location>
        <begin position="94"/>
        <end position="150"/>
    </location>
</feature>
<organism evidence="15 16">
    <name type="scientific">Candidatus Aquicultor secundus</name>
    <dbReference type="NCBI Taxonomy" id="1973895"/>
    <lineage>
        <taxon>Bacteria</taxon>
        <taxon>Bacillati</taxon>
        <taxon>Actinomycetota</taxon>
        <taxon>Candidatus Aquicultoria</taxon>
        <taxon>Candidatus Aquicultorales</taxon>
        <taxon>Candidatus Aquicultoraceae</taxon>
        <taxon>Candidatus Aquicultor</taxon>
    </lineage>
</organism>
<evidence type="ECO:0000256" key="3">
    <source>
        <dbReference type="ARBA" id="ARBA00007931"/>
    </source>
</evidence>
<keyword evidence="9" id="KW-0862">Zinc</keyword>
<keyword evidence="4" id="KW-1003">Cell membrane</keyword>
<feature type="transmembrane region" description="Helical" evidence="13">
    <location>
        <begin position="140"/>
        <end position="162"/>
    </location>
</feature>
<name>A0A2M7T5E9_9ACTN</name>
<dbReference type="AlphaFoldDB" id="A0A2M7T5E9"/>
<protein>
    <submittedName>
        <fullName evidence="15">Site-2 protease family protein</fullName>
    </submittedName>
</protein>
<evidence type="ECO:0000256" key="8">
    <source>
        <dbReference type="ARBA" id="ARBA00022801"/>
    </source>
</evidence>
<evidence type="ECO:0000256" key="9">
    <source>
        <dbReference type="ARBA" id="ARBA00022833"/>
    </source>
</evidence>
<comment type="similarity">
    <text evidence="3">Belongs to the peptidase M50B family.</text>
</comment>
<comment type="cofactor">
    <cofactor evidence="1">
        <name>Zn(2+)</name>
        <dbReference type="ChEBI" id="CHEBI:29105"/>
    </cofactor>
</comment>
<evidence type="ECO:0000256" key="7">
    <source>
        <dbReference type="ARBA" id="ARBA00022723"/>
    </source>
</evidence>
<dbReference type="Proteomes" id="UP000230956">
    <property type="component" value="Unassembled WGS sequence"/>
</dbReference>
<evidence type="ECO:0000313" key="16">
    <source>
        <dbReference type="Proteomes" id="UP000230956"/>
    </source>
</evidence>
<keyword evidence="11" id="KW-0482">Metalloprotease</keyword>
<proteinExistence type="inferred from homology"/>
<comment type="caution">
    <text evidence="15">The sequence shown here is derived from an EMBL/GenBank/DDBJ whole genome shotgun (WGS) entry which is preliminary data.</text>
</comment>
<dbReference type="CDD" id="cd06158">
    <property type="entry name" value="S2P-M50_like_1"/>
    <property type="match status" value="1"/>
</dbReference>
<evidence type="ECO:0000256" key="13">
    <source>
        <dbReference type="SAM" id="Phobius"/>
    </source>
</evidence>
<evidence type="ECO:0000256" key="11">
    <source>
        <dbReference type="ARBA" id="ARBA00023049"/>
    </source>
</evidence>
<dbReference type="PANTHER" id="PTHR35864:SF1">
    <property type="entry name" value="ZINC METALLOPROTEASE YWHC-RELATED"/>
    <property type="match status" value="1"/>
</dbReference>
<reference evidence="16" key="1">
    <citation type="submission" date="2017-09" db="EMBL/GenBank/DDBJ databases">
        <title>Depth-based differentiation of microbial function through sediment-hosted aquifers and enrichment of novel symbionts in the deep terrestrial subsurface.</title>
        <authorList>
            <person name="Probst A.J."/>
            <person name="Ladd B."/>
            <person name="Jarett J.K."/>
            <person name="Geller-Mcgrath D.E."/>
            <person name="Sieber C.M.K."/>
            <person name="Emerson J.B."/>
            <person name="Anantharaman K."/>
            <person name="Thomas B.C."/>
            <person name="Malmstrom R."/>
            <person name="Stieglmeier M."/>
            <person name="Klingl A."/>
            <person name="Woyke T."/>
            <person name="Ryan C.M."/>
            <person name="Banfield J.F."/>
        </authorList>
    </citation>
    <scope>NUCLEOTIDE SEQUENCE [LARGE SCALE GENOMIC DNA]</scope>
</reference>
<dbReference type="PANTHER" id="PTHR35864">
    <property type="entry name" value="ZINC METALLOPROTEASE MJ0611-RELATED"/>
    <property type="match status" value="1"/>
</dbReference>
<evidence type="ECO:0000313" key="15">
    <source>
        <dbReference type="EMBL" id="PIZ35414.1"/>
    </source>
</evidence>
<keyword evidence="10 13" id="KW-1133">Transmembrane helix</keyword>
<sequence>MHGQVAYMFGDTTAKEKGRLSLNPIKHLDPLGTISLIVIGFGWAKPVPVNPYRFKNPARDMVFVGIAGPAANFIAAFLLARLFYFPMPDVLKLLLEVTVQINVMLGIFNLLPIPPLDGSKIIPYFLPRQWQQSWYHFEQYGMLVLILLLFIVPGFTGVVLGVPLQFMLKLVMFGIPVS</sequence>
<dbReference type="EMBL" id="PFNG01000242">
    <property type="protein sequence ID" value="PIZ35414.1"/>
    <property type="molecule type" value="Genomic_DNA"/>
</dbReference>
<keyword evidence="5 15" id="KW-0645">Protease</keyword>
<dbReference type="Pfam" id="PF02163">
    <property type="entry name" value="Peptidase_M50"/>
    <property type="match status" value="1"/>
</dbReference>
<dbReference type="InterPro" id="IPR052348">
    <property type="entry name" value="Metallopeptidase_M50B"/>
</dbReference>
<gene>
    <name evidence="15" type="ORF">COY37_10440</name>
</gene>
<dbReference type="GO" id="GO:0006508">
    <property type="term" value="P:proteolysis"/>
    <property type="evidence" value="ECO:0007669"/>
    <property type="project" value="UniProtKB-KW"/>
</dbReference>
<accession>A0A2M7T5E9</accession>
<feature type="transmembrane region" description="Helical" evidence="13">
    <location>
        <begin position="64"/>
        <end position="84"/>
    </location>
</feature>
<dbReference type="InterPro" id="IPR044537">
    <property type="entry name" value="Rip2-like"/>
</dbReference>
<dbReference type="GO" id="GO:0008237">
    <property type="term" value="F:metallopeptidase activity"/>
    <property type="evidence" value="ECO:0007669"/>
    <property type="project" value="UniProtKB-KW"/>
</dbReference>
<dbReference type="InterPro" id="IPR008915">
    <property type="entry name" value="Peptidase_M50"/>
</dbReference>
<evidence type="ECO:0000256" key="10">
    <source>
        <dbReference type="ARBA" id="ARBA00022989"/>
    </source>
</evidence>
<evidence type="ECO:0000256" key="2">
    <source>
        <dbReference type="ARBA" id="ARBA00004651"/>
    </source>
</evidence>
<evidence type="ECO:0000256" key="5">
    <source>
        <dbReference type="ARBA" id="ARBA00022670"/>
    </source>
</evidence>
<dbReference type="RefSeq" id="WP_286984528.1">
    <property type="nucleotide sequence ID" value="NZ_PEXG01000114.1"/>
</dbReference>
<keyword evidence="8" id="KW-0378">Hydrolase</keyword>
<evidence type="ECO:0000256" key="4">
    <source>
        <dbReference type="ARBA" id="ARBA00022475"/>
    </source>
</evidence>
<dbReference type="GO" id="GO:0046872">
    <property type="term" value="F:metal ion binding"/>
    <property type="evidence" value="ECO:0007669"/>
    <property type="project" value="UniProtKB-KW"/>
</dbReference>
<evidence type="ECO:0000259" key="14">
    <source>
        <dbReference type="Pfam" id="PF02163"/>
    </source>
</evidence>
<keyword evidence="7" id="KW-0479">Metal-binding</keyword>
<keyword evidence="6 13" id="KW-0812">Transmembrane</keyword>
<keyword evidence="12 13" id="KW-0472">Membrane</keyword>
<comment type="subcellular location">
    <subcellularLocation>
        <location evidence="2">Cell membrane</location>
        <topology evidence="2">Multi-pass membrane protein</topology>
    </subcellularLocation>
</comment>